<name>A0A1J4SHZ2_9BACT</name>
<gene>
    <name evidence="3" type="ORF">AUJ66_02090</name>
</gene>
<organism evidence="3 4">
    <name type="scientific">Candidatus Desantisbacteria bacterium CG1_02_38_46</name>
    <dbReference type="NCBI Taxonomy" id="1817893"/>
    <lineage>
        <taxon>Bacteria</taxon>
        <taxon>Candidatus Desantisiibacteriota</taxon>
    </lineage>
</organism>
<evidence type="ECO:0000313" key="3">
    <source>
        <dbReference type="EMBL" id="OIN97885.1"/>
    </source>
</evidence>
<sequence>MIFSLLSLFLLINVAYAGSPSTSGAIIMKQGISARALGMGEAFVAVADDINAINYNPAGLAYLKSSEINFCYLKGLVDTNWGVISFAMPFAGSTIGISCFTLQGGLLEVYDGSGRLTNTINAQSDYMAVFSYALKVKENFLLGFNVKGLSSTLGQSYNAAAYAFDAGFLYQMLKKLRLGFAVQNVGGEIKYIEVGDPLPLNIKAGFGWEFFTRKELDNITLAVDANYPNDSILRYNLGIEYQNIEMGAAIRMGYKFGEVLGCYTDGFSAGFRISDRMVHLDYAFILKGEMGFNQQISLAIDF</sequence>
<reference evidence="3 4" key="1">
    <citation type="journal article" date="2016" name="Environ. Microbiol.">
        <title>Genomic resolution of a cold subsurface aquifer community provides metabolic insights for novel microbes adapted to high CO concentrations.</title>
        <authorList>
            <person name="Probst A.J."/>
            <person name="Castelle C.J."/>
            <person name="Singh A."/>
            <person name="Brown C.T."/>
            <person name="Anantharaman K."/>
            <person name="Sharon I."/>
            <person name="Hug L.A."/>
            <person name="Burstein D."/>
            <person name="Emerson J.B."/>
            <person name="Thomas B.C."/>
            <person name="Banfield J.F."/>
        </authorList>
    </citation>
    <scope>NUCLEOTIDE SEQUENCE [LARGE SCALE GENOMIC DNA]</scope>
    <source>
        <strain evidence="3">CG1_02_38_46</strain>
    </source>
</reference>
<feature type="domain" description="Type IX secretion system protein PorV" evidence="2">
    <location>
        <begin position="32"/>
        <end position="224"/>
    </location>
</feature>
<dbReference type="Proteomes" id="UP000182278">
    <property type="component" value="Unassembled WGS sequence"/>
</dbReference>
<dbReference type="NCBIfam" id="NF033709">
    <property type="entry name" value="PorV_fam"/>
    <property type="match status" value="1"/>
</dbReference>
<evidence type="ECO:0000259" key="2">
    <source>
        <dbReference type="Pfam" id="PF19572"/>
    </source>
</evidence>
<dbReference type="InterPro" id="IPR045741">
    <property type="entry name" value="PorV"/>
</dbReference>
<protein>
    <recommendedName>
        <fullName evidence="2">Type IX secretion system protein PorV domain-containing protein</fullName>
    </recommendedName>
</protein>
<evidence type="ECO:0000256" key="1">
    <source>
        <dbReference type="SAM" id="SignalP"/>
    </source>
</evidence>
<keyword evidence="1" id="KW-0732">Signal</keyword>
<accession>A0A1J4SHZ2</accession>
<dbReference type="STRING" id="1817893.AUJ66_02090"/>
<evidence type="ECO:0000313" key="4">
    <source>
        <dbReference type="Proteomes" id="UP000182278"/>
    </source>
</evidence>
<feature type="chain" id="PRO_5013176220" description="Type IX secretion system protein PorV domain-containing protein" evidence="1">
    <location>
        <begin position="18"/>
        <end position="302"/>
    </location>
</feature>
<dbReference type="Gene3D" id="2.40.160.60">
    <property type="entry name" value="Outer membrane protein transport protein (OMPP1/FadL/TodX)"/>
    <property type="match status" value="1"/>
</dbReference>
<dbReference type="Pfam" id="PF19572">
    <property type="entry name" value="PorV"/>
    <property type="match status" value="1"/>
</dbReference>
<feature type="signal peptide" evidence="1">
    <location>
        <begin position="1"/>
        <end position="17"/>
    </location>
</feature>
<comment type="caution">
    <text evidence="3">The sequence shown here is derived from an EMBL/GenBank/DDBJ whole genome shotgun (WGS) entry which is preliminary data.</text>
</comment>
<proteinExistence type="predicted"/>
<dbReference type="AlphaFoldDB" id="A0A1J4SHZ2"/>
<dbReference type="SUPFAM" id="SSF56935">
    <property type="entry name" value="Porins"/>
    <property type="match status" value="1"/>
</dbReference>
<dbReference type="EMBL" id="MNUO01000032">
    <property type="protein sequence ID" value="OIN97885.1"/>
    <property type="molecule type" value="Genomic_DNA"/>
</dbReference>